<evidence type="ECO:0000313" key="1">
    <source>
        <dbReference type="EMBL" id="MCI39062.1"/>
    </source>
</evidence>
<name>A0A392RS81_9FABA</name>
<accession>A0A392RS81</accession>
<reference evidence="1 2" key="1">
    <citation type="journal article" date="2018" name="Front. Plant Sci.">
        <title>Red Clover (Trifolium pratense) and Zigzag Clover (T. medium) - A Picture of Genomic Similarities and Differences.</title>
        <authorList>
            <person name="Dluhosova J."/>
            <person name="Istvanek J."/>
            <person name="Nedelnik J."/>
            <person name="Repkova J."/>
        </authorList>
    </citation>
    <scope>NUCLEOTIDE SEQUENCE [LARGE SCALE GENOMIC DNA]</scope>
    <source>
        <strain evidence="2">cv. 10/8</strain>
        <tissue evidence="1">Leaf</tissue>
    </source>
</reference>
<dbReference type="AlphaFoldDB" id="A0A392RS81"/>
<dbReference type="Proteomes" id="UP000265520">
    <property type="component" value="Unassembled WGS sequence"/>
</dbReference>
<evidence type="ECO:0000313" key="2">
    <source>
        <dbReference type="Proteomes" id="UP000265520"/>
    </source>
</evidence>
<organism evidence="1 2">
    <name type="scientific">Trifolium medium</name>
    <dbReference type="NCBI Taxonomy" id="97028"/>
    <lineage>
        <taxon>Eukaryota</taxon>
        <taxon>Viridiplantae</taxon>
        <taxon>Streptophyta</taxon>
        <taxon>Embryophyta</taxon>
        <taxon>Tracheophyta</taxon>
        <taxon>Spermatophyta</taxon>
        <taxon>Magnoliopsida</taxon>
        <taxon>eudicotyledons</taxon>
        <taxon>Gunneridae</taxon>
        <taxon>Pentapetalae</taxon>
        <taxon>rosids</taxon>
        <taxon>fabids</taxon>
        <taxon>Fabales</taxon>
        <taxon>Fabaceae</taxon>
        <taxon>Papilionoideae</taxon>
        <taxon>50 kb inversion clade</taxon>
        <taxon>NPAAA clade</taxon>
        <taxon>Hologalegina</taxon>
        <taxon>IRL clade</taxon>
        <taxon>Trifolieae</taxon>
        <taxon>Trifolium</taxon>
    </lineage>
</organism>
<dbReference type="EMBL" id="LXQA010263149">
    <property type="protein sequence ID" value="MCI39062.1"/>
    <property type="molecule type" value="Genomic_DNA"/>
</dbReference>
<feature type="non-terminal residue" evidence="1">
    <location>
        <position position="17"/>
    </location>
</feature>
<proteinExistence type="predicted"/>
<comment type="caution">
    <text evidence="1">The sequence shown here is derived from an EMBL/GenBank/DDBJ whole genome shotgun (WGS) entry which is preliminary data.</text>
</comment>
<sequence length="17" mass="1856">MSAPPRFDTPNNTPTLP</sequence>
<keyword evidence="2" id="KW-1185">Reference proteome</keyword>
<protein>
    <submittedName>
        <fullName evidence="1">Uncharacterized protein</fullName>
    </submittedName>
</protein>